<evidence type="ECO:0000313" key="3">
    <source>
        <dbReference type="EMBL" id="ANX04518.1"/>
    </source>
</evidence>
<dbReference type="AlphaFoldDB" id="A0A1B1YUP9"/>
<dbReference type="CDD" id="cd02440">
    <property type="entry name" value="AdoMet_MTases"/>
    <property type="match status" value="1"/>
</dbReference>
<name>A0A1B1YUP9_9GAMM</name>
<feature type="compositionally biased region" description="Pro residues" evidence="1">
    <location>
        <begin position="1"/>
        <end position="13"/>
    </location>
</feature>
<dbReference type="Gene3D" id="3.40.50.150">
    <property type="entry name" value="Vaccinia Virus protein VP39"/>
    <property type="match status" value="1"/>
</dbReference>
<accession>A0A1B1YUP9</accession>
<dbReference type="SUPFAM" id="SSF53335">
    <property type="entry name" value="S-adenosyl-L-methionine-dependent methyltransferases"/>
    <property type="match status" value="1"/>
</dbReference>
<keyword evidence="4" id="KW-1185">Reference proteome</keyword>
<reference evidence="4" key="1">
    <citation type="submission" date="2016-03" db="EMBL/GenBank/DDBJ databases">
        <title>Complete genome sequence of Solimmundus cernigliae, representing a novel lineage of polycyclic aromatic hydrocarbon degraders within the Gammaproteobacteria.</title>
        <authorList>
            <person name="Singleton D.R."/>
            <person name="Dickey A.N."/>
            <person name="Scholl E.H."/>
            <person name="Wright F.A."/>
            <person name="Aitken M.D."/>
        </authorList>
    </citation>
    <scope>NUCLEOTIDE SEQUENCE [LARGE SCALE GENOMIC DNA]</scope>
    <source>
        <strain evidence="4">TR3.2</strain>
    </source>
</reference>
<protein>
    <recommendedName>
        <fullName evidence="2">Methyltransferase type 11 domain-containing protein</fullName>
    </recommendedName>
</protein>
<dbReference type="STRING" id="1810504.PG2T_10230"/>
<evidence type="ECO:0000256" key="1">
    <source>
        <dbReference type="SAM" id="MobiDB-lite"/>
    </source>
</evidence>
<dbReference type="InterPro" id="IPR029063">
    <property type="entry name" value="SAM-dependent_MTases_sf"/>
</dbReference>
<organism evidence="3 4">
    <name type="scientific">Immundisolibacter cernigliae</name>
    <dbReference type="NCBI Taxonomy" id="1810504"/>
    <lineage>
        <taxon>Bacteria</taxon>
        <taxon>Pseudomonadati</taxon>
        <taxon>Pseudomonadota</taxon>
        <taxon>Gammaproteobacteria</taxon>
        <taxon>Immundisolibacterales</taxon>
        <taxon>Immundisolibacteraceae</taxon>
        <taxon>Immundisolibacter</taxon>
    </lineage>
</organism>
<gene>
    <name evidence="3" type="ORF">PG2T_10230</name>
</gene>
<sequence>MQPPEASPAPPSGPGKHSSHEFVDRVPVLAALADARCVLDLGCGRGDWSLALARAGTPVLAVDRWRAGLNWLQQQAQGLPLQALEADLGAPLPLADGAAGGALLSLVLHHLAAIGKAADLLAQITRVLAPGGVLAIIEFLPVPPPPGPALAVRLSPAQVLELATGAGLRGVPPQPIAAHVALYLLSKPA</sequence>
<dbReference type="EMBL" id="CP014671">
    <property type="protein sequence ID" value="ANX04518.1"/>
    <property type="molecule type" value="Genomic_DNA"/>
</dbReference>
<dbReference type="RefSeq" id="WP_068804874.1">
    <property type="nucleotide sequence ID" value="NZ_CP014671.1"/>
</dbReference>
<dbReference type="OrthoDB" id="5642573at2"/>
<dbReference type="Proteomes" id="UP000092952">
    <property type="component" value="Chromosome"/>
</dbReference>
<dbReference type="InParanoid" id="A0A1B1YUP9"/>
<feature type="region of interest" description="Disordered" evidence="1">
    <location>
        <begin position="1"/>
        <end position="20"/>
    </location>
</feature>
<proteinExistence type="predicted"/>
<dbReference type="GO" id="GO:0008757">
    <property type="term" value="F:S-adenosylmethionine-dependent methyltransferase activity"/>
    <property type="evidence" value="ECO:0007669"/>
    <property type="project" value="InterPro"/>
</dbReference>
<evidence type="ECO:0000259" key="2">
    <source>
        <dbReference type="Pfam" id="PF08241"/>
    </source>
</evidence>
<feature type="domain" description="Methyltransferase type 11" evidence="2">
    <location>
        <begin position="39"/>
        <end position="136"/>
    </location>
</feature>
<dbReference type="KEGG" id="gbi:PG2T_10230"/>
<dbReference type="InterPro" id="IPR013216">
    <property type="entry name" value="Methyltransf_11"/>
</dbReference>
<dbReference type="Pfam" id="PF08241">
    <property type="entry name" value="Methyltransf_11"/>
    <property type="match status" value="1"/>
</dbReference>
<evidence type="ECO:0000313" key="4">
    <source>
        <dbReference type="Proteomes" id="UP000092952"/>
    </source>
</evidence>